<reference evidence="4 5" key="1">
    <citation type="submission" date="2019-01" db="EMBL/GenBank/DDBJ databases">
        <authorList>
            <person name="Sayadi A."/>
        </authorList>
    </citation>
    <scope>NUCLEOTIDE SEQUENCE [LARGE SCALE GENOMIC DNA]</scope>
</reference>
<dbReference type="Proteomes" id="UP000410492">
    <property type="component" value="Unassembled WGS sequence"/>
</dbReference>
<dbReference type="OrthoDB" id="4882at2759"/>
<dbReference type="PANTHER" id="PTHR12818">
    <property type="entry name" value="TRNA (ADENINE(37)-N6)-METHYLTRANSFERASE"/>
    <property type="match status" value="1"/>
</dbReference>
<dbReference type="EMBL" id="CAACVG010000475">
    <property type="protein sequence ID" value="VEN34175.1"/>
    <property type="molecule type" value="Genomic_DNA"/>
</dbReference>
<dbReference type="InterPro" id="IPR036414">
    <property type="entry name" value="YaeB_N_sf"/>
</dbReference>
<dbReference type="InterPro" id="IPR036413">
    <property type="entry name" value="YaeB-like_sf"/>
</dbReference>
<gene>
    <name evidence="4" type="ORF">CALMAC_LOCUS461</name>
</gene>
<organism evidence="4 5">
    <name type="scientific">Callosobruchus maculatus</name>
    <name type="common">Southern cowpea weevil</name>
    <name type="synonym">Pulse bruchid</name>
    <dbReference type="NCBI Taxonomy" id="64391"/>
    <lineage>
        <taxon>Eukaryota</taxon>
        <taxon>Metazoa</taxon>
        <taxon>Ecdysozoa</taxon>
        <taxon>Arthropoda</taxon>
        <taxon>Hexapoda</taxon>
        <taxon>Insecta</taxon>
        <taxon>Pterygota</taxon>
        <taxon>Neoptera</taxon>
        <taxon>Endopterygota</taxon>
        <taxon>Coleoptera</taxon>
        <taxon>Polyphaga</taxon>
        <taxon>Cucujiformia</taxon>
        <taxon>Chrysomeloidea</taxon>
        <taxon>Chrysomelidae</taxon>
        <taxon>Bruchinae</taxon>
        <taxon>Bruchini</taxon>
        <taxon>Callosobruchus</taxon>
    </lineage>
</organism>
<sequence>MSLTNAENSLDPASVDPAYLQKQLAMARKEINNLRQQLVTLNHIHKKEYDVINKKLEEWQCKNCRITQEIPSSTSSQSQSNFQANYIGMITTSFPEKRGTPRQPGICGDMIAKLTLSKDVFTNPAHTLEGLQEFSHMWILFHFHKNELTHIKAKVAPPRLNGIRTGVFATRSPHRPCPIGLSLVKIDRILGDTIYFSPGIVNLNIPNVDLSDSITELADSTRDLSLASTSRDDRFENGRAIDGEENVRREQVLGSAVSFTNWRARSTGW</sequence>
<proteinExistence type="inferred from homology"/>
<protein>
    <recommendedName>
        <fullName evidence="3">TsaA-like domain-containing protein</fullName>
    </recommendedName>
</protein>
<dbReference type="Gene3D" id="2.40.30.70">
    <property type="entry name" value="YaeB-like"/>
    <property type="match status" value="1"/>
</dbReference>
<keyword evidence="5" id="KW-1185">Reference proteome</keyword>
<dbReference type="Pfam" id="PF01980">
    <property type="entry name" value="TrmO_N"/>
    <property type="match status" value="1"/>
</dbReference>
<dbReference type="AlphaFoldDB" id="A0A653BGN7"/>
<accession>A0A653BGN7</accession>
<dbReference type="SUPFAM" id="SSF118196">
    <property type="entry name" value="YaeB-like"/>
    <property type="match status" value="1"/>
</dbReference>
<evidence type="ECO:0000259" key="3">
    <source>
        <dbReference type="PROSITE" id="PS51668"/>
    </source>
</evidence>
<dbReference type="InterPro" id="IPR023370">
    <property type="entry name" value="TrmO-like_N"/>
</dbReference>
<name>A0A653BGN7_CALMS</name>
<dbReference type="PROSITE" id="PS51668">
    <property type="entry name" value="TSAA_2"/>
    <property type="match status" value="1"/>
</dbReference>
<dbReference type="InterPro" id="IPR040372">
    <property type="entry name" value="YaeB-like"/>
</dbReference>
<keyword evidence="1" id="KW-0949">S-adenosyl-L-methionine</keyword>
<evidence type="ECO:0000256" key="1">
    <source>
        <dbReference type="ARBA" id="ARBA00022691"/>
    </source>
</evidence>
<evidence type="ECO:0000256" key="2">
    <source>
        <dbReference type="ARBA" id="ARBA00033753"/>
    </source>
</evidence>
<comment type="similarity">
    <text evidence="2">Belongs to the tRNA methyltransferase O family.</text>
</comment>
<evidence type="ECO:0000313" key="5">
    <source>
        <dbReference type="Proteomes" id="UP000410492"/>
    </source>
</evidence>
<evidence type="ECO:0000313" key="4">
    <source>
        <dbReference type="EMBL" id="VEN34175.1"/>
    </source>
</evidence>
<dbReference type="PANTHER" id="PTHR12818:SF0">
    <property type="entry name" value="TRNA (ADENINE(37)-N6)-METHYLTRANSFERASE"/>
    <property type="match status" value="1"/>
</dbReference>
<feature type="domain" description="TsaA-like" evidence="3">
    <location>
        <begin position="84"/>
        <end position="222"/>
    </location>
</feature>